<dbReference type="Gene3D" id="3.30.450.150">
    <property type="entry name" value="Haem-degrading domain"/>
    <property type="match status" value="1"/>
</dbReference>
<dbReference type="Proteomes" id="UP000662701">
    <property type="component" value="Unassembled WGS sequence"/>
</dbReference>
<dbReference type="Pfam" id="PF03928">
    <property type="entry name" value="HbpS-like"/>
    <property type="match status" value="1"/>
</dbReference>
<reference evidence="1" key="2">
    <citation type="submission" date="2020-11" db="EMBL/GenBank/DDBJ databases">
        <title>Description of novel Gluconobacter species.</title>
        <authorList>
            <person name="Cleenwerck I."/>
            <person name="Cnockaert M."/>
            <person name="Borremans W."/>
            <person name="Wieme A.D."/>
            <person name="De Vuyst L."/>
            <person name="Vandamme P."/>
        </authorList>
    </citation>
    <scope>NUCLEOTIDE SEQUENCE</scope>
    <source>
        <strain evidence="1">LMG 1745</strain>
    </source>
</reference>
<name>A0ABR9YW67_9PROT</name>
<dbReference type="InterPro" id="IPR005624">
    <property type="entry name" value="PduO/GlcC-like"/>
</dbReference>
<dbReference type="InterPro" id="IPR052517">
    <property type="entry name" value="GlcG_carb_metab_protein"/>
</dbReference>
<dbReference type="InterPro" id="IPR038084">
    <property type="entry name" value="PduO/GlcC-like_sf"/>
</dbReference>
<reference evidence="1" key="1">
    <citation type="submission" date="2020-04" db="EMBL/GenBank/DDBJ databases">
        <authorList>
            <person name="Sombolestani A."/>
        </authorList>
    </citation>
    <scope>NUCLEOTIDE SEQUENCE</scope>
    <source>
        <strain evidence="1">LMG 1745</strain>
    </source>
</reference>
<dbReference type="RefSeq" id="WP_194262599.1">
    <property type="nucleotide sequence ID" value="NZ_JABCQH010000007.1"/>
</dbReference>
<evidence type="ECO:0000313" key="1">
    <source>
        <dbReference type="EMBL" id="MBF0888777.1"/>
    </source>
</evidence>
<dbReference type="SUPFAM" id="SSF143744">
    <property type="entry name" value="GlcG-like"/>
    <property type="match status" value="1"/>
</dbReference>
<organism evidence="1 2">
    <name type="scientific">Gluconobacter cadivus</name>
    <dbReference type="NCBI Taxonomy" id="2728101"/>
    <lineage>
        <taxon>Bacteria</taxon>
        <taxon>Pseudomonadati</taxon>
        <taxon>Pseudomonadota</taxon>
        <taxon>Alphaproteobacteria</taxon>
        <taxon>Acetobacterales</taxon>
        <taxon>Acetobacteraceae</taxon>
        <taxon>Gluconobacter</taxon>
    </lineage>
</organism>
<gene>
    <name evidence="1" type="ORF">HKD19_09480</name>
</gene>
<protein>
    <recommendedName>
        <fullName evidence="3">Heme-binding protein</fullName>
    </recommendedName>
</protein>
<sequence>MTKIIPVLFISILETSSFFVPASAVGQRPALEDKDILKMASAARDALARQHIEGCIVIADPDGMPLYVQRQVDATPNCLASALAKAKSAAFFKTDTNTAYQSLLKGEVHNLAVPDLSSNPGGLPLYVGKTIVGSIAISTPDGEKDIAVAHAAASAL</sequence>
<dbReference type="PANTHER" id="PTHR34309">
    <property type="entry name" value="SLR1406 PROTEIN"/>
    <property type="match status" value="1"/>
</dbReference>
<keyword evidence="2" id="KW-1185">Reference proteome</keyword>
<comment type="caution">
    <text evidence="1">The sequence shown here is derived from an EMBL/GenBank/DDBJ whole genome shotgun (WGS) entry which is preliminary data.</text>
</comment>
<dbReference type="PANTHER" id="PTHR34309:SF10">
    <property type="entry name" value="SLR1406 PROTEIN"/>
    <property type="match status" value="1"/>
</dbReference>
<evidence type="ECO:0000313" key="2">
    <source>
        <dbReference type="Proteomes" id="UP000662701"/>
    </source>
</evidence>
<evidence type="ECO:0008006" key="3">
    <source>
        <dbReference type="Google" id="ProtNLM"/>
    </source>
</evidence>
<dbReference type="EMBL" id="JABCQH010000007">
    <property type="protein sequence ID" value="MBF0888777.1"/>
    <property type="molecule type" value="Genomic_DNA"/>
</dbReference>
<proteinExistence type="predicted"/>
<accession>A0ABR9YW67</accession>